<evidence type="ECO:0000313" key="7">
    <source>
        <dbReference type="EMBL" id="MBK1883621.1"/>
    </source>
</evidence>
<organism evidence="7 8">
    <name type="scientific">Luteolibacter pohnpeiensis</name>
    <dbReference type="NCBI Taxonomy" id="454153"/>
    <lineage>
        <taxon>Bacteria</taxon>
        <taxon>Pseudomonadati</taxon>
        <taxon>Verrucomicrobiota</taxon>
        <taxon>Verrucomicrobiia</taxon>
        <taxon>Verrucomicrobiales</taxon>
        <taxon>Verrucomicrobiaceae</taxon>
        <taxon>Luteolibacter</taxon>
    </lineage>
</organism>
<dbReference type="EMBL" id="JAENIJ010000024">
    <property type="protein sequence ID" value="MBK1883621.1"/>
    <property type="molecule type" value="Genomic_DNA"/>
</dbReference>
<dbReference type="GO" id="GO:0016987">
    <property type="term" value="F:sigma factor activity"/>
    <property type="evidence" value="ECO:0007669"/>
    <property type="project" value="UniProtKB-KW"/>
</dbReference>
<evidence type="ECO:0000259" key="6">
    <source>
        <dbReference type="Pfam" id="PF08281"/>
    </source>
</evidence>
<dbReference type="InterPro" id="IPR013324">
    <property type="entry name" value="RNA_pol_sigma_r3/r4-like"/>
</dbReference>
<dbReference type="AlphaFoldDB" id="A0A934SA13"/>
<evidence type="ECO:0000313" key="8">
    <source>
        <dbReference type="Proteomes" id="UP000603141"/>
    </source>
</evidence>
<dbReference type="SUPFAM" id="SSF88659">
    <property type="entry name" value="Sigma3 and sigma4 domains of RNA polymerase sigma factors"/>
    <property type="match status" value="1"/>
</dbReference>
<comment type="caution">
    <text evidence="7">The sequence shown here is derived from an EMBL/GenBank/DDBJ whole genome shotgun (WGS) entry which is preliminary data.</text>
</comment>
<evidence type="ECO:0000256" key="3">
    <source>
        <dbReference type="ARBA" id="ARBA00023082"/>
    </source>
</evidence>
<dbReference type="Pfam" id="PF08281">
    <property type="entry name" value="Sigma70_r4_2"/>
    <property type="match status" value="1"/>
</dbReference>
<dbReference type="Gene3D" id="1.10.1740.10">
    <property type="match status" value="1"/>
</dbReference>
<dbReference type="SUPFAM" id="SSF88946">
    <property type="entry name" value="Sigma2 domain of RNA polymerase sigma factors"/>
    <property type="match status" value="1"/>
</dbReference>
<dbReference type="InterPro" id="IPR039425">
    <property type="entry name" value="RNA_pol_sigma-70-like"/>
</dbReference>
<protein>
    <submittedName>
        <fullName evidence="7">RNA polymerase sigma factor</fullName>
    </submittedName>
</protein>
<dbReference type="GO" id="GO:0003677">
    <property type="term" value="F:DNA binding"/>
    <property type="evidence" value="ECO:0007669"/>
    <property type="project" value="UniProtKB-KW"/>
</dbReference>
<evidence type="ECO:0000256" key="2">
    <source>
        <dbReference type="ARBA" id="ARBA00023015"/>
    </source>
</evidence>
<dbReference type="InterPro" id="IPR036388">
    <property type="entry name" value="WH-like_DNA-bd_sf"/>
</dbReference>
<keyword evidence="2" id="KW-0805">Transcription regulation</keyword>
<dbReference type="InterPro" id="IPR013249">
    <property type="entry name" value="RNA_pol_sigma70_r4_t2"/>
</dbReference>
<evidence type="ECO:0000256" key="1">
    <source>
        <dbReference type="ARBA" id="ARBA00010641"/>
    </source>
</evidence>
<keyword evidence="4" id="KW-0238">DNA-binding</keyword>
<dbReference type="PANTHER" id="PTHR43133:SF8">
    <property type="entry name" value="RNA POLYMERASE SIGMA FACTOR HI_1459-RELATED"/>
    <property type="match status" value="1"/>
</dbReference>
<keyword evidence="3" id="KW-0731">Sigma factor</keyword>
<dbReference type="RefSeq" id="WP_200271956.1">
    <property type="nucleotide sequence ID" value="NZ_JAENIJ010000024.1"/>
</dbReference>
<evidence type="ECO:0000256" key="4">
    <source>
        <dbReference type="ARBA" id="ARBA00023125"/>
    </source>
</evidence>
<reference evidence="7" key="1">
    <citation type="submission" date="2021-01" db="EMBL/GenBank/DDBJ databases">
        <title>Modified the classification status of verrucomicrobia.</title>
        <authorList>
            <person name="Feng X."/>
        </authorList>
    </citation>
    <scope>NUCLEOTIDE SEQUENCE</scope>
    <source>
        <strain evidence="7">KCTC 22041</strain>
    </source>
</reference>
<dbReference type="Gene3D" id="1.10.10.10">
    <property type="entry name" value="Winged helix-like DNA-binding domain superfamily/Winged helix DNA-binding domain"/>
    <property type="match status" value="1"/>
</dbReference>
<sequence length="163" mass="18437">MSAHPTETEWKSWLADHTARFLLFARQQTRCSHDAEDVLQDALVESWKRAGGQPEPALVFATIRRRAIDLSRRIDKRTEREIAADAERPRLISPHADREEAAFLENAILHLPENQQEVVTLKIWGGLTFAEISETLEIPAGTAASRYRLALDALRQNLSSSLI</sequence>
<dbReference type="InterPro" id="IPR013325">
    <property type="entry name" value="RNA_pol_sigma_r2"/>
</dbReference>
<dbReference type="NCBIfam" id="TIGR02937">
    <property type="entry name" value="sigma70-ECF"/>
    <property type="match status" value="1"/>
</dbReference>
<evidence type="ECO:0000256" key="5">
    <source>
        <dbReference type="ARBA" id="ARBA00023163"/>
    </source>
</evidence>
<name>A0A934SA13_9BACT</name>
<comment type="similarity">
    <text evidence="1">Belongs to the sigma-70 factor family. ECF subfamily.</text>
</comment>
<keyword evidence="5" id="KW-0804">Transcription</keyword>
<proteinExistence type="inferred from homology"/>
<dbReference type="InterPro" id="IPR014284">
    <property type="entry name" value="RNA_pol_sigma-70_dom"/>
</dbReference>
<gene>
    <name evidence="7" type="ORF">JIN85_14455</name>
</gene>
<dbReference type="Proteomes" id="UP000603141">
    <property type="component" value="Unassembled WGS sequence"/>
</dbReference>
<accession>A0A934SA13</accession>
<keyword evidence="8" id="KW-1185">Reference proteome</keyword>
<feature type="domain" description="RNA polymerase sigma factor 70 region 4 type 2" evidence="6">
    <location>
        <begin position="104"/>
        <end position="154"/>
    </location>
</feature>
<dbReference type="GO" id="GO:0006352">
    <property type="term" value="P:DNA-templated transcription initiation"/>
    <property type="evidence" value="ECO:0007669"/>
    <property type="project" value="InterPro"/>
</dbReference>
<dbReference type="PANTHER" id="PTHR43133">
    <property type="entry name" value="RNA POLYMERASE ECF-TYPE SIGMA FACTO"/>
    <property type="match status" value="1"/>
</dbReference>